<dbReference type="InterPro" id="IPR046474">
    <property type="entry name" value="DUF6795"/>
</dbReference>
<feature type="domain" description="DUF6795" evidence="1">
    <location>
        <begin position="16"/>
        <end position="117"/>
    </location>
</feature>
<evidence type="ECO:0000259" key="1">
    <source>
        <dbReference type="Pfam" id="PF20598"/>
    </source>
</evidence>
<sequence>MFGWLKRYDVHLCPEVRGIISNNGEPLAGLRVYRELDYDRAYSDSAITDAQGRFFFAEKNIRSRLPGNMLDQSTVRQVLSVDYQQKTYVLWYSSTPSLQPHSAFQQALSDLQCELSSPEQHMVFANEEYPDHPLGVVGICKPASP</sequence>
<organism evidence="2 3">
    <name type="scientific">Alkalimonas mucilaginosa</name>
    <dbReference type="NCBI Taxonomy" id="3057676"/>
    <lineage>
        <taxon>Bacteria</taxon>
        <taxon>Pseudomonadati</taxon>
        <taxon>Pseudomonadota</taxon>
        <taxon>Gammaproteobacteria</taxon>
        <taxon>Alkalimonas</taxon>
    </lineage>
</organism>
<dbReference type="Proteomes" id="UP001339167">
    <property type="component" value="Unassembled WGS sequence"/>
</dbReference>
<keyword evidence="3" id="KW-1185">Reference proteome</keyword>
<gene>
    <name evidence="2" type="ORF">QWF21_04770</name>
</gene>
<evidence type="ECO:0000313" key="2">
    <source>
        <dbReference type="EMBL" id="MEE2023550.1"/>
    </source>
</evidence>
<dbReference type="RefSeq" id="WP_330086905.1">
    <property type="nucleotide sequence ID" value="NZ_JAUGZK010000003.1"/>
</dbReference>
<reference evidence="2 3" key="1">
    <citation type="submission" date="2023-06" db="EMBL/GenBank/DDBJ databases">
        <title>Alkalimonas sp., MEB004 an alkaliphilic bacterium isolated from Lonar Lake, India.</title>
        <authorList>
            <person name="Joshi A."/>
            <person name="Thite S."/>
        </authorList>
    </citation>
    <scope>NUCLEOTIDE SEQUENCE [LARGE SCALE GENOMIC DNA]</scope>
    <source>
        <strain evidence="2 3">MEB004</strain>
    </source>
</reference>
<name>A0ABU7JD23_9GAMM</name>
<comment type="caution">
    <text evidence="2">The sequence shown here is derived from an EMBL/GenBank/DDBJ whole genome shotgun (WGS) entry which is preliminary data.</text>
</comment>
<dbReference type="Pfam" id="PF20598">
    <property type="entry name" value="DUF6795"/>
    <property type="match status" value="1"/>
</dbReference>
<accession>A0ABU7JD23</accession>
<dbReference type="EMBL" id="JAUGZK010000003">
    <property type="protein sequence ID" value="MEE2023550.1"/>
    <property type="molecule type" value="Genomic_DNA"/>
</dbReference>
<proteinExistence type="predicted"/>
<evidence type="ECO:0000313" key="3">
    <source>
        <dbReference type="Proteomes" id="UP001339167"/>
    </source>
</evidence>
<protein>
    <recommendedName>
        <fullName evidence="1">DUF6795 domain-containing protein</fullName>
    </recommendedName>
</protein>